<dbReference type="EMBL" id="MNLH01000002">
    <property type="protein sequence ID" value="PNS43539.1"/>
    <property type="molecule type" value="Genomic_DNA"/>
</dbReference>
<dbReference type="Proteomes" id="UP000236146">
    <property type="component" value="Unassembled WGS sequence"/>
</dbReference>
<evidence type="ECO:0000313" key="2">
    <source>
        <dbReference type="EMBL" id="PNS43539.1"/>
    </source>
</evidence>
<proteinExistence type="predicted"/>
<reference evidence="2 3" key="1">
    <citation type="submission" date="2016-10" db="EMBL/GenBank/DDBJ databases">
        <authorList>
            <person name="Varghese N."/>
        </authorList>
    </citation>
    <scope>NUCLEOTIDE SEQUENCE [LARGE SCALE GENOMIC DNA]</scope>
    <source>
        <strain evidence="2 3">KA00225</strain>
    </source>
</reference>
<dbReference type="AlphaFoldDB" id="A0A2K1SVI5"/>
<protein>
    <submittedName>
        <fullName evidence="2">Uncharacterized protein</fullName>
    </submittedName>
</protein>
<evidence type="ECO:0000313" key="3">
    <source>
        <dbReference type="Proteomes" id="UP000236146"/>
    </source>
</evidence>
<sequence>MVDSVDSVDSVKDSEDVKDNEKSMLMLNNAAQSAAELTELWPLTEARHLDNDAKYAENLEVRSMRTVARIITGLDVTVPDAEFVYEGADEIPGRPQEIVDALLDAADAYDDMGSCYEPNYDAEEVLENNNDINSVFGRLISHSSEDSNAINAAADTLNVEGNWNSNDIDSAINYAKQVVSCYENKSSETQRIIVVLSLLTNLIKKTNDIRETLPIFLYINEVCECVGVPRMMFKDSQWRELVDCVKNIDESGKDSYKESSKDSSKDNCKDSSIHDLIIFAAPLLSAEWKKHREDVLWDPEVAKKLAKEEDDRKSREALAAKFAHVEGNKESTQALD</sequence>
<feature type="region of interest" description="Disordered" evidence="1">
    <location>
        <begin position="1"/>
        <end position="20"/>
    </location>
</feature>
<gene>
    <name evidence="2" type="ORF">BFS05_02945</name>
</gene>
<dbReference type="RefSeq" id="WP_103084520.1">
    <property type="nucleotide sequence ID" value="NZ_MNLH01000002.1"/>
</dbReference>
<organism evidence="2 3">
    <name type="scientific">Gardnerella vaginalis</name>
    <dbReference type="NCBI Taxonomy" id="2702"/>
    <lineage>
        <taxon>Bacteria</taxon>
        <taxon>Bacillati</taxon>
        <taxon>Actinomycetota</taxon>
        <taxon>Actinomycetes</taxon>
        <taxon>Bifidobacteriales</taxon>
        <taxon>Bifidobacteriaceae</taxon>
        <taxon>Gardnerella</taxon>
    </lineage>
</organism>
<dbReference type="OrthoDB" id="3238275at2"/>
<feature type="compositionally biased region" description="Basic and acidic residues" evidence="1">
    <location>
        <begin position="9"/>
        <end position="20"/>
    </location>
</feature>
<comment type="caution">
    <text evidence="2">The sequence shown here is derived from an EMBL/GenBank/DDBJ whole genome shotgun (WGS) entry which is preliminary data.</text>
</comment>
<evidence type="ECO:0000256" key="1">
    <source>
        <dbReference type="SAM" id="MobiDB-lite"/>
    </source>
</evidence>
<accession>A0A2K1SVI5</accession>
<name>A0A2K1SVI5_GARVA</name>